<dbReference type="InterPro" id="IPR052893">
    <property type="entry name" value="TCS_response_regulator"/>
</dbReference>
<dbReference type="SMART" id="SM00448">
    <property type="entry name" value="REC"/>
    <property type="match status" value="1"/>
</dbReference>
<dbReference type="PROSITE" id="PS50110">
    <property type="entry name" value="RESPONSE_REGULATORY"/>
    <property type="match status" value="1"/>
</dbReference>
<dbReference type="SUPFAM" id="SSF52172">
    <property type="entry name" value="CheY-like"/>
    <property type="match status" value="1"/>
</dbReference>
<feature type="domain" description="Response regulatory" evidence="2">
    <location>
        <begin position="21"/>
        <end position="140"/>
    </location>
</feature>
<comment type="caution">
    <text evidence="3">The sequence shown here is derived from an EMBL/GenBank/DDBJ whole genome shotgun (WGS) entry which is preliminary data.</text>
</comment>
<dbReference type="Pfam" id="PF00072">
    <property type="entry name" value="Response_reg"/>
    <property type="match status" value="1"/>
</dbReference>
<accession>A0A4R5E052</accession>
<dbReference type="OrthoDB" id="7631574at2"/>
<dbReference type="Gene3D" id="3.40.50.2300">
    <property type="match status" value="1"/>
</dbReference>
<evidence type="ECO:0000259" key="2">
    <source>
        <dbReference type="PROSITE" id="PS50110"/>
    </source>
</evidence>
<keyword evidence="4" id="KW-1185">Reference proteome</keyword>
<reference evidence="3 4" key="1">
    <citation type="submission" date="2019-03" db="EMBL/GenBank/DDBJ databases">
        <title>Dyadobacter AR-3-6 sp. nov., isolated from arctic soil.</title>
        <authorList>
            <person name="Chaudhary D.K."/>
        </authorList>
    </citation>
    <scope>NUCLEOTIDE SEQUENCE [LARGE SCALE GENOMIC DNA]</scope>
    <source>
        <strain evidence="3 4">AR-3-6</strain>
    </source>
</reference>
<organism evidence="3 4">
    <name type="scientific">Dyadobacter psychrotolerans</name>
    <dbReference type="NCBI Taxonomy" id="2541721"/>
    <lineage>
        <taxon>Bacteria</taxon>
        <taxon>Pseudomonadati</taxon>
        <taxon>Bacteroidota</taxon>
        <taxon>Cytophagia</taxon>
        <taxon>Cytophagales</taxon>
        <taxon>Spirosomataceae</taxon>
        <taxon>Dyadobacter</taxon>
    </lineage>
</organism>
<dbReference type="GO" id="GO:0000160">
    <property type="term" value="P:phosphorelay signal transduction system"/>
    <property type="evidence" value="ECO:0007669"/>
    <property type="project" value="InterPro"/>
</dbReference>
<dbReference type="PANTHER" id="PTHR44520:SF2">
    <property type="entry name" value="RESPONSE REGULATOR RCP1"/>
    <property type="match status" value="1"/>
</dbReference>
<evidence type="ECO:0000313" key="4">
    <source>
        <dbReference type="Proteomes" id="UP000294850"/>
    </source>
</evidence>
<evidence type="ECO:0000256" key="1">
    <source>
        <dbReference type="PROSITE-ProRule" id="PRU00169"/>
    </source>
</evidence>
<protein>
    <submittedName>
        <fullName evidence="3">Response regulator</fullName>
    </submittedName>
</protein>
<gene>
    <name evidence="3" type="ORF">E0F88_04170</name>
</gene>
<feature type="modified residue" description="4-aspartylphosphate" evidence="1">
    <location>
        <position position="73"/>
    </location>
</feature>
<evidence type="ECO:0000313" key="3">
    <source>
        <dbReference type="EMBL" id="TDE17105.1"/>
    </source>
</evidence>
<keyword evidence="1" id="KW-0597">Phosphoprotein</keyword>
<proteinExistence type="predicted"/>
<dbReference type="Proteomes" id="UP000294850">
    <property type="component" value="Unassembled WGS sequence"/>
</dbReference>
<sequence>MLFYNFGAKNHSTKDLKREITILLAEDDEDDVFLFKHALSEIKTAVSLKVVADGSDVIDCLCGDFIPDLIFLDINMPKLNGIECLQQIKSLPALSRIPVIFLSTNSGLKIISEVKDSGAKGYISKPNSIEMLIQVLESVLKIDWDKNEDFFLR</sequence>
<dbReference type="InterPro" id="IPR001789">
    <property type="entry name" value="Sig_transdc_resp-reg_receiver"/>
</dbReference>
<dbReference type="PANTHER" id="PTHR44520">
    <property type="entry name" value="RESPONSE REGULATOR RCP1-RELATED"/>
    <property type="match status" value="1"/>
</dbReference>
<dbReference type="EMBL" id="SMFL01000002">
    <property type="protein sequence ID" value="TDE17105.1"/>
    <property type="molecule type" value="Genomic_DNA"/>
</dbReference>
<dbReference type="AlphaFoldDB" id="A0A4R5E052"/>
<name>A0A4R5E052_9BACT</name>
<dbReference type="InterPro" id="IPR011006">
    <property type="entry name" value="CheY-like_superfamily"/>
</dbReference>